<sequence length="320" mass="34630">MNDVAMKIEPAPDAAGSVEASGEPEARPAKPKTDWWGEIKGLFWLLLIVLGFHSFVAKPFYIPSESMLPGLQVGDRLVVNKFAYGWSYVSPTIPNPAAIFRSLVLRDPAVESWSVSLPAWDGRLLGGLPERGDVVIVTPPGTRNDYIKRVVGLPGDRLEVRGGVVYLNGRAVRRESLGDRLVPVDENTPCSAADYPGALEQRPGGELVCRLPIVRETLPGGVSFETVDLEPNSQGDTFGPITVPADHVFLMGDNRDRSADSRFERSQLGLGGPVPFENIGGRAEFITFSLDGSTTWNPLTWPGAFRGGRAGTSLHPDEAE</sequence>
<dbReference type="InterPro" id="IPR036286">
    <property type="entry name" value="LexA/Signal_pep-like_sf"/>
</dbReference>
<dbReference type="PROSITE" id="PS00760">
    <property type="entry name" value="SPASE_I_2"/>
    <property type="match status" value="1"/>
</dbReference>
<protein>
    <recommendedName>
        <fullName evidence="4 7">Signal peptidase I</fullName>
        <ecNumber evidence="3 7">3.4.21.89</ecNumber>
    </recommendedName>
</protein>
<comment type="similarity">
    <text evidence="2 7">Belongs to the peptidase S26 family.</text>
</comment>
<evidence type="ECO:0000256" key="2">
    <source>
        <dbReference type="ARBA" id="ARBA00009370"/>
    </source>
</evidence>
<dbReference type="InterPro" id="IPR000223">
    <property type="entry name" value="Pept_S26A_signal_pept_1"/>
</dbReference>
<comment type="caution">
    <text evidence="10">The sequence shown here is derived from an EMBL/GenBank/DDBJ whole genome shotgun (WGS) entry which is preliminary data.</text>
</comment>
<keyword evidence="11" id="KW-1185">Reference proteome</keyword>
<dbReference type="Gene3D" id="2.10.109.10">
    <property type="entry name" value="Umud Fragment, subunit A"/>
    <property type="match status" value="1"/>
</dbReference>
<dbReference type="AlphaFoldDB" id="A0A2A2SCB8"/>
<dbReference type="SUPFAM" id="SSF51306">
    <property type="entry name" value="LexA/Signal peptidase"/>
    <property type="match status" value="1"/>
</dbReference>
<dbReference type="EMBL" id="NSLI01000004">
    <property type="protein sequence ID" value="PAX06907.1"/>
    <property type="molecule type" value="Genomic_DNA"/>
</dbReference>
<keyword evidence="7" id="KW-0472">Membrane</keyword>
<dbReference type="EC" id="3.4.21.89" evidence="3 7"/>
<evidence type="ECO:0000259" key="9">
    <source>
        <dbReference type="Pfam" id="PF10502"/>
    </source>
</evidence>
<organism evidence="10 11">
    <name type="scientific">Sphingomonas lenta</name>
    <dbReference type="NCBI Taxonomy" id="1141887"/>
    <lineage>
        <taxon>Bacteria</taxon>
        <taxon>Pseudomonadati</taxon>
        <taxon>Pseudomonadota</taxon>
        <taxon>Alphaproteobacteria</taxon>
        <taxon>Sphingomonadales</taxon>
        <taxon>Sphingomonadaceae</taxon>
        <taxon>Sphingomonas</taxon>
    </lineage>
</organism>
<dbReference type="InterPro" id="IPR019533">
    <property type="entry name" value="Peptidase_S26"/>
</dbReference>
<proteinExistence type="inferred from homology"/>
<evidence type="ECO:0000256" key="8">
    <source>
        <dbReference type="SAM" id="MobiDB-lite"/>
    </source>
</evidence>
<evidence type="ECO:0000313" key="10">
    <source>
        <dbReference type="EMBL" id="PAX06907.1"/>
    </source>
</evidence>
<evidence type="ECO:0000256" key="4">
    <source>
        <dbReference type="ARBA" id="ARBA00019232"/>
    </source>
</evidence>
<dbReference type="OrthoDB" id="9815782at2"/>
<evidence type="ECO:0000256" key="6">
    <source>
        <dbReference type="PIRSR" id="PIRSR600223-1"/>
    </source>
</evidence>
<dbReference type="PANTHER" id="PTHR43390:SF1">
    <property type="entry name" value="CHLOROPLAST PROCESSING PEPTIDASE"/>
    <property type="match status" value="1"/>
</dbReference>
<evidence type="ECO:0000256" key="3">
    <source>
        <dbReference type="ARBA" id="ARBA00013208"/>
    </source>
</evidence>
<dbReference type="Pfam" id="PF10502">
    <property type="entry name" value="Peptidase_S26"/>
    <property type="match status" value="1"/>
</dbReference>
<feature type="domain" description="Peptidase S26" evidence="9">
    <location>
        <begin position="40"/>
        <end position="287"/>
    </location>
</feature>
<dbReference type="InterPro" id="IPR019757">
    <property type="entry name" value="Pept_S26A_signal_pept_1_Lys-AS"/>
</dbReference>
<accession>A0A2A2SCB8</accession>
<keyword evidence="7" id="KW-0645">Protease</keyword>
<dbReference type="GO" id="GO:0004252">
    <property type="term" value="F:serine-type endopeptidase activity"/>
    <property type="evidence" value="ECO:0007669"/>
    <property type="project" value="InterPro"/>
</dbReference>
<feature type="active site" evidence="6">
    <location>
        <position position="66"/>
    </location>
</feature>
<evidence type="ECO:0000313" key="11">
    <source>
        <dbReference type="Proteomes" id="UP000218151"/>
    </source>
</evidence>
<keyword evidence="7" id="KW-1133">Transmembrane helix</keyword>
<dbReference type="PRINTS" id="PR00727">
    <property type="entry name" value="LEADERPTASE"/>
</dbReference>
<dbReference type="NCBIfam" id="TIGR02227">
    <property type="entry name" value="sigpep_I_bact"/>
    <property type="match status" value="1"/>
</dbReference>
<comment type="catalytic activity">
    <reaction evidence="1 7">
        <text>Cleavage of hydrophobic, N-terminal signal or leader sequences from secreted and periplasmic proteins.</text>
        <dbReference type="EC" id="3.4.21.89"/>
    </reaction>
</comment>
<dbReference type="PANTHER" id="PTHR43390">
    <property type="entry name" value="SIGNAL PEPTIDASE I"/>
    <property type="match status" value="1"/>
</dbReference>
<dbReference type="CDD" id="cd06530">
    <property type="entry name" value="S26_SPase_I"/>
    <property type="match status" value="1"/>
</dbReference>
<comment type="subcellular location">
    <subcellularLocation>
        <location evidence="7">Membrane</location>
        <topology evidence="7">Single-pass type II membrane protein</topology>
    </subcellularLocation>
</comment>
<keyword evidence="7" id="KW-0812">Transmembrane</keyword>
<reference evidence="11" key="1">
    <citation type="submission" date="2017-09" db="EMBL/GenBank/DDBJ databases">
        <authorList>
            <person name="Feng G."/>
            <person name="Zhu H."/>
        </authorList>
    </citation>
    <scope>NUCLEOTIDE SEQUENCE [LARGE SCALE GENOMIC DNA]</scope>
    <source>
        <strain evidence="11">1PNM-20</strain>
    </source>
</reference>
<evidence type="ECO:0000256" key="1">
    <source>
        <dbReference type="ARBA" id="ARBA00000677"/>
    </source>
</evidence>
<dbReference type="Proteomes" id="UP000218151">
    <property type="component" value="Unassembled WGS sequence"/>
</dbReference>
<dbReference type="GO" id="GO:0009003">
    <property type="term" value="F:signal peptidase activity"/>
    <property type="evidence" value="ECO:0007669"/>
    <property type="project" value="UniProtKB-EC"/>
</dbReference>
<dbReference type="GO" id="GO:0006465">
    <property type="term" value="P:signal peptide processing"/>
    <property type="evidence" value="ECO:0007669"/>
    <property type="project" value="InterPro"/>
</dbReference>
<gene>
    <name evidence="10" type="primary">lepB</name>
    <name evidence="10" type="ORF">CKY28_12595</name>
</gene>
<evidence type="ECO:0000256" key="7">
    <source>
        <dbReference type="RuleBase" id="RU362042"/>
    </source>
</evidence>
<evidence type="ECO:0000256" key="5">
    <source>
        <dbReference type="ARBA" id="ARBA00022801"/>
    </source>
</evidence>
<keyword evidence="5 7" id="KW-0378">Hydrolase</keyword>
<name>A0A2A2SCB8_9SPHN</name>
<feature type="region of interest" description="Disordered" evidence="8">
    <location>
        <begin position="9"/>
        <end position="32"/>
    </location>
</feature>
<dbReference type="GO" id="GO:0016020">
    <property type="term" value="C:membrane"/>
    <property type="evidence" value="ECO:0007669"/>
    <property type="project" value="UniProtKB-SubCell"/>
</dbReference>
<feature type="transmembrane region" description="Helical" evidence="7">
    <location>
        <begin position="41"/>
        <end position="61"/>
    </location>
</feature>
<feature type="active site" evidence="6">
    <location>
        <position position="148"/>
    </location>
</feature>